<dbReference type="KEGG" id="lgi:LOTGIDRAFT_58502"/>
<dbReference type="SUPFAM" id="SSF51445">
    <property type="entry name" value="(Trans)glycosidases"/>
    <property type="match status" value="1"/>
</dbReference>
<dbReference type="EMBL" id="KB203249">
    <property type="protein sequence ID" value="ESO85855.1"/>
    <property type="molecule type" value="Genomic_DNA"/>
</dbReference>
<gene>
    <name evidence="9" type="ORF">LOTGIDRAFT_58502</name>
    <name evidence="8" type="ORF">LOTGIDRAFT_58538</name>
</gene>
<dbReference type="PANTHER" id="PTHR10030:SF37">
    <property type="entry name" value="ALPHA-L-FUCOSIDASE-RELATED"/>
    <property type="match status" value="1"/>
</dbReference>
<dbReference type="OMA" id="YGASIRH"/>
<dbReference type="GO" id="GO:0004560">
    <property type="term" value="F:alpha-L-fucosidase activity"/>
    <property type="evidence" value="ECO:0007669"/>
    <property type="project" value="UniProtKB-EC"/>
</dbReference>
<dbReference type="InterPro" id="IPR057739">
    <property type="entry name" value="Glyco_hydro_29_N"/>
</dbReference>
<evidence type="ECO:0000256" key="3">
    <source>
        <dbReference type="ARBA" id="ARBA00012662"/>
    </source>
</evidence>
<comment type="similarity">
    <text evidence="2">Belongs to the glycosyl hydrolase 29 family.</text>
</comment>
<dbReference type="Pfam" id="PF01120">
    <property type="entry name" value="Alpha_L_fucos"/>
    <property type="match status" value="1"/>
</dbReference>
<dbReference type="Proteomes" id="UP000030746">
    <property type="component" value="Unassembled WGS sequence"/>
</dbReference>
<comment type="function">
    <text evidence="1">Alpha-L-fucosidase is responsible for hydrolyzing the alpha-1,6-linked fucose joined to the reducing-end N-acetylglucosamine of the carbohydrate moieties of glycoproteins.</text>
</comment>
<dbReference type="CTD" id="20251447"/>
<dbReference type="GO" id="GO:0016139">
    <property type="term" value="P:glycoside catabolic process"/>
    <property type="evidence" value="ECO:0007669"/>
    <property type="project" value="TreeGrafter"/>
</dbReference>
<dbReference type="PANTHER" id="PTHR10030">
    <property type="entry name" value="ALPHA-L-FUCOSIDASE"/>
    <property type="match status" value="1"/>
</dbReference>
<feature type="domain" description="Glycoside hydrolase family 29 N-terminal" evidence="7">
    <location>
        <begin position="4"/>
        <end position="112"/>
    </location>
</feature>
<dbReference type="AlphaFoldDB" id="V3ZTK5"/>
<dbReference type="HOGENOM" id="CLU_140743_0_0_1"/>
<dbReference type="PRINTS" id="PR00741">
    <property type="entry name" value="GLHYDRLASE29"/>
</dbReference>
<dbReference type="GO" id="GO:0005764">
    <property type="term" value="C:lysosome"/>
    <property type="evidence" value="ECO:0007669"/>
    <property type="project" value="TreeGrafter"/>
</dbReference>
<proteinExistence type="inferred from homology"/>
<keyword evidence="5" id="KW-0378">Hydrolase</keyword>
<dbReference type="GeneID" id="20251450"/>
<dbReference type="Gene3D" id="3.20.20.80">
    <property type="entry name" value="Glycosidases"/>
    <property type="match status" value="1"/>
</dbReference>
<accession>V3ZTK5</accession>
<keyword evidence="6" id="KW-0326">Glycosidase</keyword>
<protein>
    <recommendedName>
        <fullName evidence="3">alpha-L-fucosidase</fullName>
        <ecNumber evidence="3">3.2.1.51</ecNumber>
    </recommendedName>
</protein>
<dbReference type="RefSeq" id="XP_009044266.1">
    <property type="nucleotide sequence ID" value="XM_009046018.1"/>
</dbReference>
<dbReference type="RefSeq" id="XP_009063458.1">
    <property type="nucleotide sequence ID" value="XM_009065210.1"/>
</dbReference>
<evidence type="ECO:0000313" key="10">
    <source>
        <dbReference type="Proteomes" id="UP000030746"/>
    </source>
</evidence>
<reference evidence="8 10" key="1">
    <citation type="journal article" date="2013" name="Nature">
        <title>Insights into bilaterian evolution from three spiralian genomes.</title>
        <authorList>
            <person name="Simakov O."/>
            <person name="Marletaz F."/>
            <person name="Cho S.J."/>
            <person name="Edsinger-Gonzales E."/>
            <person name="Havlak P."/>
            <person name="Hellsten U."/>
            <person name="Kuo D.H."/>
            <person name="Larsson T."/>
            <person name="Lv J."/>
            <person name="Arendt D."/>
            <person name="Savage R."/>
            <person name="Osoegawa K."/>
            <person name="de Jong P."/>
            <person name="Grimwood J."/>
            <person name="Chapman J.A."/>
            <person name="Shapiro H."/>
            <person name="Aerts A."/>
            <person name="Otillar R.P."/>
            <person name="Terry A.Y."/>
            <person name="Boore J.L."/>
            <person name="Grigoriev I.V."/>
            <person name="Lindberg D.R."/>
            <person name="Seaver E.C."/>
            <person name="Weisblat D.A."/>
            <person name="Putnam N.H."/>
            <person name="Rokhsar D.S."/>
        </authorList>
    </citation>
    <scope>NUCLEOTIDE SEQUENCE [LARGE SCALE GENOMIC DNA]</scope>
</reference>
<keyword evidence="10" id="KW-1185">Reference proteome</keyword>
<dbReference type="SMART" id="SM00812">
    <property type="entry name" value="Alpha_L_fucos"/>
    <property type="match status" value="1"/>
</dbReference>
<dbReference type="GeneID" id="20251447"/>
<organism evidence="8 10">
    <name type="scientific">Lottia gigantea</name>
    <name type="common">Giant owl limpet</name>
    <dbReference type="NCBI Taxonomy" id="225164"/>
    <lineage>
        <taxon>Eukaryota</taxon>
        <taxon>Metazoa</taxon>
        <taxon>Spiralia</taxon>
        <taxon>Lophotrochozoa</taxon>
        <taxon>Mollusca</taxon>
        <taxon>Gastropoda</taxon>
        <taxon>Patellogastropoda</taxon>
        <taxon>Lottioidea</taxon>
        <taxon>Lottiidae</taxon>
        <taxon>Lottia</taxon>
    </lineage>
</organism>
<evidence type="ECO:0000256" key="4">
    <source>
        <dbReference type="ARBA" id="ARBA00022729"/>
    </source>
</evidence>
<evidence type="ECO:0000256" key="2">
    <source>
        <dbReference type="ARBA" id="ARBA00007951"/>
    </source>
</evidence>
<sequence>SGIRYQPTWESIDSRPLPAWYDHGKLGIFIHWGVFSVPSAGFHSQAAWFWTYWRQEKLPAYVNFMKNNYRPDFTYADFAKDFTAEFFDPNAWAELFQSSGADYIVFTSKHGE</sequence>
<evidence type="ECO:0000259" key="7">
    <source>
        <dbReference type="Pfam" id="PF01120"/>
    </source>
</evidence>
<evidence type="ECO:0000256" key="6">
    <source>
        <dbReference type="ARBA" id="ARBA00023295"/>
    </source>
</evidence>
<feature type="non-terminal residue" evidence="8">
    <location>
        <position position="112"/>
    </location>
</feature>
<dbReference type="InterPro" id="IPR000933">
    <property type="entry name" value="Glyco_hydro_29"/>
</dbReference>
<dbReference type="STRING" id="225164.V3ZTK5"/>
<evidence type="ECO:0000256" key="5">
    <source>
        <dbReference type="ARBA" id="ARBA00022801"/>
    </source>
</evidence>
<name>V3ZTK5_LOTGI</name>
<dbReference type="GO" id="GO:0006004">
    <property type="term" value="P:fucose metabolic process"/>
    <property type="evidence" value="ECO:0007669"/>
    <property type="project" value="InterPro"/>
</dbReference>
<evidence type="ECO:0000313" key="9">
    <source>
        <dbReference type="EMBL" id="ESP04757.1"/>
    </source>
</evidence>
<dbReference type="EMBL" id="KB199651">
    <property type="protein sequence ID" value="ESP04757.1"/>
    <property type="molecule type" value="Genomic_DNA"/>
</dbReference>
<dbReference type="EC" id="3.2.1.51" evidence="3"/>
<evidence type="ECO:0000313" key="8">
    <source>
        <dbReference type="EMBL" id="ESO85855.1"/>
    </source>
</evidence>
<feature type="non-terminal residue" evidence="8">
    <location>
        <position position="1"/>
    </location>
</feature>
<keyword evidence="4" id="KW-0732">Signal</keyword>
<evidence type="ECO:0000256" key="1">
    <source>
        <dbReference type="ARBA" id="ARBA00004071"/>
    </source>
</evidence>
<dbReference type="KEGG" id="lgi:LOTGIDRAFT_58538"/>
<dbReference type="OrthoDB" id="6039950at2759"/>
<dbReference type="InterPro" id="IPR016286">
    <property type="entry name" value="FUC_metazoa-typ"/>
</dbReference>
<dbReference type="InterPro" id="IPR017853">
    <property type="entry name" value="GH"/>
</dbReference>
<dbReference type="CTD" id="20251450"/>